<evidence type="ECO:0000313" key="13">
    <source>
        <dbReference type="Proteomes" id="UP000653454"/>
    </source>
</evidence>
<organism evidence="12 13">
    <name type="scientific">Plutella xylostella</name>
    <name type="common">Diamondback moth</name>
    <name type="synonym">Plutella maculipennis</name>
    <dbReference type="NCBI Taxonomy" id="51655"/>
    <lineage>
        <taxon>Eukaryota</taxon>
        <taxon>Metazoa</taxon>
        <taxon>Ecdysozoa</taxon>
        <taxon>Arthropoda</taxon>
        <taxon>Hexapoda</taxon>
        <taxon>Insecta</taxon>
        <taxon>Pterygota</taxon>
        <taxon>Neoptera</taxon>
        <taxon>Endopterygota</taxon>
        <taxon>Lepidoptera</taxon>
        <taxon>Glossata</taxon>
        <taxon>Ditrysia</taxon>
        <taxon>Yponomeutoidea</taxon>
        <taxon>Plutellidae</taxon>
        <taxon>Plutella</taxon>
    </lineage>
</organism>
<gene>
    <name evidence="12" type="ORF">PLXY2_LOCUS10731</name>
</gene>
<evidence type="ECO:0000259" key="11">
    <source>
        <dbReference type="PROSITE" id="PS50127"/>
    </source>
</evidence>
<dbReference type="FunFam" id="3.10.110.10:FF:000033">
    <property type="entry name" value="NEDD8-conjugating enzyme UBE2F"/>
    <property type="match status" value="1"/>
</dbReference>
<sequence>MITLNKKIKKEGSDHSNGISNETSKRISVRDKLLVKEVQEMNENLPTTCAVTFEDPNVLCEFTLTVAPDEGYWQGGRFQFSVFVTEDYNMATKVMYNAHIKPEPVIVGEATIEVVQEYDYLEQTIRLGRRNFDKEAARRIQLGWAAFGKLRHIFSSAIPQSLKTKVFNQCVLPVMTYGAETWTLTPPKVKCLTKLWHPNINEDGDICLSLLRQTSIDEHGWAPTRRLKDVVWGLNSLFTDLLNFEDPLNIEAAEQYKKDKVEFQAKVQEYISLSGKR</sequence>
<dbReference type="SUPFAM" id="SSF54495">
    <property type="entry name" value="UBC-like"/>
    <property type="match status" value="2"/>
</dbReference>
<evidence type="ECO:0000256" key="2">
    <source>
        <dbReference type="ARBA" id="ARBA00022679"/>
    </source>
</evidence>
<dbReference type="Proteomes" id="UP000653454">
    <property type="component" value="Unassembled WGS sequence"/>
</dbReference>
<evidence type="ECO:0000313" key="12">
    <source>
        <dbReference type="EMBL" id="CAG9132458.1"/>
    </source>
</evidence>
<feature type="active site" description="Glycyl thioester intermediate" evidence="8">
    <location>
        <position position="207"/>
    </location>
</feature>
<dbReference type="GO" id="GO:0061654">
    <property type="term" value="F:NEDD8 conjugating enzyme activity"/>
    <property type="evidence" value="ECO:0007669"/>
    <property type="project" value="UniProtKB-EC"/>
</dbReference>
<evidence type="ECO:0000256" key="9">
    <source>
        <dbReference type="RuleBase" id="RU362109"/>
    </source>
</evidence>
<name>A0A8S4FZA3_PLUXY</name>
<dbReference type="Pfam" id="PF00179">
    <property type="entry name" value="UQ_con"/>
    <property type="match status" value="1"/>
</dbReference>
<feature type="domain" description="UBC core" evidence="11">
    <location>
        <begin position="29"/>
        <end position="276"/>
    </location>
</feature>
<dbReference type="InterPro" id="IPR023313">
    <property type="entry name" value="UBQ-conjugating_AS"/>
</dbReference>
<dbReference type="SMART" id="SM00212">
    <property type="entry name" value="UBCc"/>
    <property type="match status" value="1"/>
</dbReference>
<evidence type="ECO:0000256" key="1">
    <source>
        <dbReference type="ARBA" id="ARBA00005032"/>
    </source>
</evidence>
<keyword evidence="3 9" id="KW-0547">Nucleotide-binding</keyword>
<dbReference type="InterPro" id="IPR016135">
    <property type="entry name" value="UBQ-conjugating_enzyme/RWD"/>
</dbReference>
<evidence type="ECO:0000256" key="6">
    <source>
        <dbReference type="ARBA" id="ARBA00043698"/>
    </source>
</evidence>
<dbReference type="InterPro" id="IPR050113">
    <property type="entry name" value="Ub_conjugating_enzyme"/>
</dbReference>
<dbReference type="GO" id="GO:0045116">
    <property type="term" value="P:protein neddylation"/>
    <property type="evidence" value="ECO:0007669"/>
    <property type="project" value="UniProtKB-ARBA"/>
</dbReference>
<dbReference type="EMBL" id="CAJHNJ030000049">
    <property type="protein sequence ID" value="CAG9132458.1"/>
    <property type="molecule type" value="Genomic_DNA"/>
</dbReference>
<keyword evidence="2" id="KW-0808">Transferase</keyword>
<dbReference type="InterPro" id="IPR000608">
    <property type="entry name" value="UBC"/>
</dbReference>
<keyword evidence="4 9" id="KW-0833">Ubl conjugation pathway</keyword>
<evidence type="ECO:0000256" key="7">
    <source>
        <dbReference type="ARBA" id="ARBA00044047"/>
    </source>
</evidence>
<dbReference type="PROSITE" id="PS00183">
    <property type="entry name" value="UBC_1"/>
    <property type="match status" value="1"/>
</dbReference>
<keyword evidence="13" id="KW-1185">Reference proteome</keyword>
<dbReference type="GO" id="GO:0005524">
    <property type="term" value="F:ATP binding"/>
    <property type="evidence" value="ECO:0007669"/>
    <property type="project" value="UniProtKB-UniRule"/>
</dbReference>
<comment type="caution">
    <text evidence="12">The sequence shown here is derived from an EMBL/GenBank/DDBJ whole genome shotgun (WGS) entry which is preliminary data.</text>
</comment>
<evidence type="ECO:0000256" key="4">
    <source>
        <dbReference type="ARBA" id="ARBA00022786"/>
    </source>
</evidence>
<reference evidence="12" key="1">
    <citation type="submission" date="2020-11" db="EMBL/GenBank/DDBJ databases">
        <authorList>
            <person name="Whiteford S."/>
        </authorList>
    </citation>
    <scope>NUCLEOTIDE SEQUENCE</scope>
</reference>
<evidence type="ECO:0000256" key="8">
    <source>
        <dbReference type="PROSITE-ProRule" id="PRU10133"/>
    </source>
</evidence>
<evidence type="ECO:0000256" key="10">
    <source>
        <dbReference type="SAM" id="MobiDB-lite"/>
    </source>
</evidence>
<proteinExistence type="inferred from homology"/>
<protein>
    <recommendedName>
        <fullName evidence="7">E2 NEDD8-conjugating enzyme</fullName>
        <ecNumber evidence="7">2.3.2.34</ecNumber>
    </recommendedName>
</protein>
<evidence type="ECO:0000256" key="3">
    <source>
        <dbReference type="ARBA" id="ARBA00022741"/>
    </source>
</evidence>
<keyword evidence="5 9" id="KW-0067">ATP-binding</keyword>
<dbReference type="PROSITE" id="PS50127">
    <property type="entry name" value="UBC_2"/>
    <property type="match status" value="1"/>
</dbReference>
<comment type="pathway">
    <text evidence="1">Protein modification; protein neddylation.</text>
</comment>
<accession>A0A8S4FZA3</accession>
<feature type="region of interest" description="Disordered" evidence="10">
    <location>
        <begin position="1"/>
        <end position="22"/>
    </location>
</feature>
<comment type="catalytic activity">
    <reaction evidence="6">
        <text>[E1 NEDD8-activating enzyme]-S-[NEDD8 protein]-yl-L-cysteine + [E2 NEDD8-conjugating enzyme]-L-cysteine = [E1 NEDD8-activating enzyme]-L-cysteine + [E2 NEDD8-conjugating enzyme]-S-[NEDD8-protein]-yl-L-cysteine.</text>
        <dbReference type="EC" id="2.3.2.34"/>
    </reaction>
</comment>
<dbReference type="CDD" id="cd23794">
    <property type="entry name" value="UBCc_UBE2F_UBE2M"/>
    <property type="match status" value="1"/>
</dbReference>
<dbReference type="PANTHER" id="PTHR24067">
    <property type="entry name" value="UBIQUITIN-CONJUGATING ENZYME E2"/>
    <property type="match status" value="1"/>
</dbReference>
<evidence type="ECO:0000256" key="5">
    <source>
        <dbReference type="ARBA" id="ARBA00022840"/>
    </source>
</evidence>
<dbReference type="Gene3D" id="3.10.110.10">
    <property type="entry name" value="Ubiquitin Conjugating Enzyme"/>
    <property type="match status" value="2"/>
</dbReference>
<dbReference type="AlphaFoldDB" id="A0A8S4FZA3"/>
<dbReference type="EC" id="2.3.2.34" evidence="7"/>
<comment type="similarity">
    <text evidence="9">Belongs to the ubiquitin-conjugating enzyme family.</text>
</comment>